<dbReference type="GO" id="GO:0071144">
    <property type="term" value="C:heteromeric SMAD protein complex"/>
    <property type="evidence" value="ECO:0007669"/>
    <property type="project" value="TreeGrafter"/>
</dbReference>
<protein>
    <recommendedName>
        <fullName evidence="12">Mothers against decapentaplegic homolog</fullName>
        <shortName evidence="12">MAD homolog</shortName>
        <shortName evidence="12">Mothers against DPP homolog</shortName>
    </recommendedName>
    <alternativeName>
        <fullName evidence="12">SMAD family member</fullName>
    </alternativeName>
</protein>
<dbReference type="PANTHER" id="PTHR13703">
    <property type="entry name" value="SMAD"/>
    <property type="match status" value="1"/>
</dbReference>
<dbReference type="GO" id="GO:0007179">
    <property type="term" value="P:transforming growth factor beta receptor signaling pathway"/>
    <property type="evidence" value="ECO:0007669"/>
    <property type="project" value="TreeGrafter"/>
</dbReference>
<evidence type="ECO:0000256" key="10">
    <source>
        <dbReference type="ARBA" id="ARBA00023163"/>
    </source>
</evidence>
<dbReference type="InterPro" id="IPR036578">
    <property type="entry name" value="SMAD_MH1_sf"/>
</dbReference>
<dbReference type="InterPro" id="IPR013019">
    <property type="entry name" value="MAD_homology_MH1"/>
</dbReference>
<evidence type="ECO:0000256" key="4">
    <source>
        <dbReference type="ARBA" id="ARBA00022723"/>
    </source>
</evidence>
<dbReference type="InterPro" id="IPR013790">
    <property type="entry name" value="Dwarfin"/>
</dbReference>
<dbReference type="GO" id="GO:0030509">
    <property type="term" value="P:BMP signaling pathway"/>
    <property type="evidence" value="ECO:0007669"/>
    <property type="project" value="TreeGrafter"/>
</dbReference>
<dbReference type="PROSITE" id="PS51076">
    <property type="entry name" value="MH2"/>
    <property type="match status" value="1"/>
</dbReference>
<dbReference type="FunFam" id="2.60.200.10:FF:000002">
    <property type="entry name" value="Mothers against decapentaplegic homolog"/>
    <property type="match status" value="1"/>
</dbReference>
<evidence type="ECO:0000256" key="9">
    <source>
        <dbReference type="ARBA" id="ARBA00023125"/>
    </source>
</evidence>
<evidence type="ECO:0000256" key="3">
    <source>
        <dbReference type="ARBA" id="ARBA00022499"/>
    </source>
</evidence>
<dbReference type="GO" id="GO:0070411">
    <property type="term" value="F:I-SMAD binding"/>
    <property type="evidence" value="ECO:0007669"/>
    <property type="project" value="TreeGrafter"/>
</dbReference>
<evidence type="ECO:0000256" key="2">
    <source>
        <dbReference type="ARBA" id="ARBA00022490"/>
    </source>
</evidence>
<reference evidence="17" key="1">
    <citation type="submission" date="2025-08" db="UniProtKB">
        <authorList>
            <consortium name="Ensembl"/>
        </authorList>
    </citation>
    <scope>IDENTIFICATION</scope>
</reference>
<feature type="region of interest" description="Disordered" evidence="14">
    <location>
        <begin position="172"/>
        <end position="208"/>
    </location>
</feature>
<keyword evidence="4" id="KW-0479">Metal-binding</keyword>
<dbReference type="AlphaFoldDB" id="A0A8C2YXG2"/>
<evidence type="ECO:0000256" key="5">
    <source>
        <dbReference type="ARBA" id="ARBA00022833"/>
    </source>
</evidence>
<evidence type="ECO:0000256" key="13">
    <source>
        <dbReference type="SAM" id="Coils"/>
    </source>
</evidence>
<accession>A0A8C2YXG2</accession>
<feature type="domain" description="MH2" evidence="16">
    <location>
        <begin position="228"/>
        <end position="457"/>
    </location>
</feature>
<dbReference type="GO" id="GO:0000978">
    <property type="term" value="F:RNA polymerase II cis-regulatory region sequence-specific DNA binding"/>
    <property type="evidence" value="ECO:0007669"/>
    <property type="project" value="TreeGrafter"/>
</dbReference>
<dbReference type="CDD" id="cd10492">
    <property type="entry name" value="MH1_SMAD_4"/>
    <property type="match status" value="1"/>
</dbReference>
<dbReference type="SMART" id="SM00524">
    <property type="entry name" value="DWB"/>
    <property type="match status" value="1"/>
</dbReference>
<dbReference type="PANTHER" id="PTHR13703:SF63">
    <property type="entry name" value="MOTHERS AGAINST DECAPENTAPLEGIC HOMOLOG 4"/>
    <property type="match status" value="1"/>
</dbReference>
<dbReference type="GeneTree" id="ENSGT00940000157435"/>
<dbReference type="GO" id="GO:0005737">
    <property type="term" value="C:cytoplasm"/>
    <property type="evidence" value="ECO:0007669"/>
    <property type="project" value="UniProtKB-SubCell"/>
</dbReference>
<sequence length="457" mass="49539">MSITNTPTSNDACLSIVHSLMCHRQGGESETFAKRAIESLVKKLKEKKDELDSLITAITTNGAHPSKCVTIQRTLDGRLQVAGRKGFPHVIYARLWRWPDLHKNELKHVKYCQFAFDLKCDNVCVNPYHYERVVSPGIDLSGLTLTSSGPSSALMVKDEYDFDGPQSLPSIEGGHSLQTIQHPPSAGCPAPSEPFATPNLLPPAEASTSASTSSFPAIAAGSGTPDYWCSIAYFEMDVQVGETFKVPSSCPIVTVDGYVDPSGGDRFCLGQLSNVHRTEAIERARLHIGKGVQLECKGEGDVWVRCLSDHAVFVQSYYLDREAGRAPGDAVHKIYPSAYIKVFDLRQCHRQMQQQAATAQAAAAAQAAAVAGNIPGPGSVGGIAPAISLSAAAGIGVDDLRRLCILRMSFVKGWGPDYPRQSIKETPCWIEIHLHRALQLLDEVLHTMPIADPQPLD</sequence>
<evidence type="ECO:0000256" key="1">
    <source>
        <dbReference type="ARBA" id="ARBA00005545"/>
    </source>
</evidence>
<evidence type="ECO:0000259" key="16">
    <source>
        <dbReference type="PROSITE" id="PS51076"/>
    </source>
</evidence>
<evidence type="ECO:0000313" key="17">
    <source>
        <dbReference type="Ensembl" id="ENSCLMP00005004517.1"/>
    </source>
</evidence>
<evidence type="ECO:0000256" key="12">
    <source>
        <dbReference type="RuleBase" id="RU361195"/>
    </source>
</evidence>
<reference evidence="17" key="2">
    <citation type="submission" date="2025-09" db="UniProtKB">
        <authorList>
            <consortium name="Ensembl"/>
        </authorList>
    </citation>
    <scope>IDENTIFICATION</scope>
</reference>
<dbReference type="CDD" id="cd10498">
    <property type="entry name" value="MH2_SMAD_4"/>
    <property type="match status" value="1"/>
</dbReference>
<dbReference type="GO" id="GO:0030154">
    <property type="term" value="P:cell differentiation"/>
    <property type="evidence" value="ECO:0007669"/>
    <property type="project" value="TreeGrafter"/>
</dbReference>
<dbReference type="FunFam" id="3.90.520.10:FF:000002">
    <property type="entry name" value="Mothers against decapentaplegic homolog"/>
    <property type="match status" value="1"/>
</dbReference>
<dbReference type="Ensembl" id="ENSCLMT00005004862.1">
    <property type="protein sequence ID" value="ENSCLMP00005004517.1"/>
    <property type="gene ID" value="ENSCLMG00005002475.1"/>
</dbReference>
<comment type="similarity">
    <text evidence="1 12">Belongs to the dwarfin/SMAD family.</text>
</comment>
<dbReference type="Gene3D" id="3.90.520.10">
    <property type="entry name" value="SMAD MH1 domain"/>
    <property type="match status" value="1"/>
</dbReference>
<keyword evidence="6" id="KW-0832">Ubl conjugation</keyword>
<evidence type="ECO:0000313" key="18">
    <source>
        <dbReference type="Proteomes" id="UP000694565"/>
    </source>
</evidence>
<evidence type="ECO:0000256" key="6">
    <source>
        <dbReference type="ARBA" id="ARBA00022843"/>
    </source>
</evidence>
<keyword evidence="3" id="KW-1017">Isopeptide bond</keyword>
<dbReference type="Pfam" id="PF03166">
    <property type="entry name" value="MH2"/>
    <property type="match status" value="1"/>
</dbReference>
<keyword evidence="8 12" id="KW-0805">Transcription regulation</keyword>
<dbReference type="GO" id="GO:0009653">
    <property type="term" value="P:anatomical structure morphogenesis"/>
    <property type="evidence" value="ECO:0007669"/>
    <property type="project" value="TreeGrafter"/>
</dbReference>
<keyword evidence="10 12" id="KW-0804">Transcription</keyword>
<dbReference type="PROSITE" id="PS51075">
    <property type="entry name" value="MH1"/>
    <property type="match status" value="1"/>
</dbReference>
<evidence type="ECO:0000256" key="8">
    <source>
        <dbReference type="ARBA" id="ARBA00023015"/>
    </source>
</evidence>
<dbReference type="GO" id="GO:0046872">
    <property type="term" value="F:metal ion binding"/>
    <property type="evidence" value="ECO:0007669"/>
    <property type="project" value="UniProtKB-KW"/>
</dbReference>
<evidence type="ECO:0000256" key="14">
    <source>
        <dbReference type="SAM" id="MobiDB-lite"/>
    </source>
</evidence>
<dbReference type="SMART" id="SM00523">
    <property type="entry name" value="DWA"/>
    <property type="match status" value="1"/>
</dbReference>
<feature type="domain" description="MH1" evidence="15">
    <location>
        <begin position="15"/>
        <end position="139"/>
    </location>
</feature>
<organism evidence="17 18">
    <name type="scientific">Cyclopterus lumpus</name>
    <name type="common">Lumpsucker</name>
    <dbReference type="NCBI Taxonomy" id="8103"/>
    <lineage>
        <taxon>Eukaryota</taxon>
        <taxon>Metazoa</taxon>
        <taxon>Chordata</taxon>
        <taxon>Craniata</taxon>
        <taxon>Vertebrata</taxon>
        <taxon>Euteleostomi</taxon>
        <taxon>Actinopterygii</taxon>
        <taxon>Neopterygii</taxon>
        <taxon>Teleostei</taxon>
        <taxon>Neoteleostei</taxon>
        <taxon>Acanthomorphata</taxon>
        <taxon>Eupercaria</taxon>
        <taxon>Perciformes</taxon>
        <taxon>Cottioidei</taxon>
        <taxon>Cottales</taxon>
        <taxon>Cyclopteridae</taxon>
        <taxon>Cyclopterus</taxon>
    </lineage>
</organism>
<evidence type="ECO:0000256" key="7">
    <source>
        <dbReference type="ARBA" id="ARBA00022990"/>
    </source>
</evidence>
<dbReference type="GO" id="GO:0060395">
    <property type="term" value="P:SMAD protein signal transduction"/>
    <property type="evidence" value="ECO:0007669"/>
    <property type="project" value="TreeGrafter"/>
</dbReference>
<keyword evidence="5" id="KW-0862">Zinc</keyword>
<dbReference type="InterPro" id="IPR001132">
    <property type="entry name" value="SMAD_dom_Dwarfin-type"/>
</dbReference>
<dbReference type="Proteomes" id="UP000694565">
    <property type="component" value="Unplaced"/>
</dbReference>
<feature type="coiled-coil region" evidence="13">
    <location>
        <begin position="34"/>
        <end position="61"/>
    </location>
</feature>
<keyword evidence="11 12" id="KW-0539">Nucleus</keyword>
<dbReference type="InterPro" id="IPR008984">
    <property type="entry name" value="SMAD_FHA_dom_sf"/>
</dbReference>
<dbReference type="SUPFAM" id="SSF49879">
    <property type="entry name" value="SMAD/FHA domain"/>
    <property type="match status" value="1"/>
</dbReference>
<dbReference type="GO" id="GO:0000981">
    <property type="term" value="F:DNA-binding transcription factor activity, RNA polymerase II-specific"/>
    <property type="evidence" value="ECO:0007669"/>
    <property type="project" value="TreeGrafter"/>
</dbReference>
<keyword evidence="2 12" id="KW-0963">Cytoplasm</keyword>
<dbReference type="SUPFAM" id="SSF56366">
    <property type="entry name" value="SMAD MH1 domain"/>
    <property type="match status" value="1"/>
</dbReference>
<comment type="subcellular location">
    <subcellularLocation>
        <location evidence="12">Cytoplasm</location>
    </subcellularLocation>
    <subcellularLocation>
        <location evidence="12">Nucleus</location>
    </subcellularLocation>
</comment>
<keyword evidence="9" id="KW-0238">DNA-binding</keyword>
<dbReference type="InterPro" id="IPR003619">
    <property type="entry name" value="MAD_homology1_Dwarfin-type"/>
</dbReference>
<proteinExistence type="inferred from homology"/>
<keyword evidence="7" id="KW-0007">Acetylation</keyword>
<name>A0A8C2YXG2_CYCLU</name>
<evidence type="ECO:0000256" key="11">
    <source>
        <dbReference type="ARBA" id="ARBA00023242"/>
    </source>
</evidence>
<dbReference type="Gene3D" id="2.60.200.10">
    <property type="match status" value="1"/>
</dbReference>
<dbReference type="Pfam" id="PF03165">
    <property type="entry name" value="MH1"/>
    <property type="match status" value="1"/>
</dbReference>
<evidence type="ECO:0000259" key="15">
    <source>
        <dbReference type="PROSITE" id="PS51075"/>
    </source>
</evidence>
<keyword evidence="18" id="KW-1185">Reference proteome</keyword>
<keyword evidence="13" id="KW-0175">Coiled coil</keyword>
<dbReference type="InterPro" id="IPR017855">
    <property type="entry name" value="SMAD-like_dom_sf"/>
</dbReference>